<feature type="transmembrane region" description="Helical" evidence="2">
    <location>
        <begin position="49"/>
        <end position="70"/>
    </location>
</feature>
<protein>
    <submittedName>
        <fullName evidence="3">Uncharacterized protein</fullName>
    </submittedName>
</protein>
<accession>A0ABS3WWU5</accession>
<name>A0ABS3WWU5_9ACTN</name>
<dbReference type="RefSeq" id="WP_209266380.1">
    <property type="nucleotide sequence ID" value="NZ_JAFFZN010000017.1"/>
</dbReference>
<keyword evidence="2" id="KW-0812">Transmembrane</keyword>
<dbReference type="EMBL" id="JAFFZN010000017">
    <property type="protein sequence ID" value="MBO8187577.1"/>
    <property type="molecule type" value="Genomic_DNA"/>
</dbReference>
<feature type="compositionally biased region" description="Low complexity" evidence="1">
    <location>
        <begin position="1"/>
        <end position="26"/>
    </location>
</feature>
<proteinExistence type="predicted"/>
<reference evidence="3 4" key="1">
    <citation type="submission" date="2021-02" db="EMBL/GenBank/DDBJ databases">
        <title>Streptomyces spirodelae sp. nov., isolated from duckweed.</title>
        <authorList>
            <person name="Saimee Y."/>
            <person name="Duangmal K."/>
        </authorList>
    </citation>
    <scope>NUCLEOTIDE SEQUENCE [LARGE SCALE GENOMIC DNA]</scope>
    <source>
        <strain evidence="3 4">DW4-2</strain>
    </source>
</reference>
<keyword evidence="2" id="KW-0472">Membrane</keyword>
<sequence>MGSAAAEAEPVPGEPAAADGGAPSGDAHGDAYGVDPDGATRPGGSRLRAWSVGWVTGLAQALGVAVLLITEFVRQDVAALDGEVPKGTRLPGYADGFPHLVDTLDGQWWFRAVEAVRDAVSFGEPRAALWAAVCAALVVRLNGDGPPRTQCFLSLAGAFYCLVAALSAIPFLALAGAALPGALLVGVLAVVSATTAPEAWRRVRARYSVASAVHRVRLPPSTFHDQ</sequence>
<keyword evidence="4" id="KW-1185">Reference proteome</keyword>
<gene>
    <name evidence="3" type="ORF">JW592_19230</name>
</gene>
<dbReference type="Proteomes" id="UP001518976">
    <property type="component" value="Unassembled WGS sequence"/>
</dbReference>
<feature type="region of interest" description="Disordered" evidence="1">
    <location>
        <begin position="1"/>
        <end position="40"/>
    </location>
</feature>
<evidence type="ECO:0000313" key="4">
    <source>
        <dbReference type="Proteomes" id="UP001518976"/>
    </source>
</evidence>
<keyword evidence="2" id="KW-1133">Transmembrane helix</keyword>
<evidence type="ECO:0000256" key="1">
    <source>
        <dbReference type="SAM" id="MobiDB-lite"/>
    </source>
</evidence>
<feature type="transmembrane region" description="Helical" evidence="2">
    <location>
        <begin position="178"/>
        <end position="196"/>
    </location>
</feature>
<comment type="caution">
    <text evidence="3">The sequence shown here is derived from an EMBL/GenBank/DDBJ whole genome shotgun (WGS) entry which is preliminary data.</text>
</comment>
<evidence type="ECO:0000256" key="2">
    <source>
        <dbReference type="SAM" id="Phobius"/>
    </source>
</evidence>
<evidence type="ECO:0000313" key="3">
    <source>
        <dbReference type="EMBL" id="MBO8187577.1"/>
    </source>
</evidence>
<feature type="transmembrane region" description="Helical" evidence="2">
    <location>
        <begin position="152"/>
        <end position="172"/>
    </location>
</feature>
<organism evidence="3 4">
    <name type="scientific">Streptomyces spirodelae</name>
    <dbReference type="NCBI Taxonomy" id="2812904"/>
    <lineage>
        <taxon>Bacteria</taxon>
        <taxon>Bacillati</taxon>
        <taxon>Actinomycetota</taxon>
        <taxon>Actinomycetes</taxon>
        <taxon>Kitasatosporales</taxon>
        <taxon>Streptomycetaceae</taxon>
        <taxon>Streptomyces</taxon>
    </lineage>
</organism>